<geneLocation type="plastid" evidence="7"/>
<evidence type="ECO:0000259" key="6">
    <source>
        <dbReference type="Pfam" id="PF00425"/>
    </source>
</evidence>
<dbReference type="NCBIfam" id="TIGR00543">
    <property type="entry name" value="isochor_syn"/>
    <property type="match status" value="1"/>
</dbReference>
<dbReference type="GO" id="GO:0008909">
    <property type="term" value="F:isochorismate synthase activity"/>
    <property type="evidence" value="ECO:0007669"/>
    <property type="project" value="UniProtKB-EC"/>
</dbReference>
<dbReference type="EC" id="5.4.4.2" evidence="3"/>
<dbReference type="InterPro" id="IPR004561">
    <property type="entry name" value="IsoChor_synthase"/>
</dbReference>
<protein>
    <recommendedName>
        <fullName evidence="3">isochorismate synthase</fullName>
        <ecNumber evidence="3">5.4.4.2</ecNumber>
    </recommendedName>
</protein>
<dbReference type="EMBL" id="OP616811">
    <property type="protein sequence ID" value="WDA98795.1"/>
    <property type="molecule type" value="Genomic_DNA"/>
</dbReference>
<evidence type="ECO:0000256" key="3">
    <source>
        <dbReference type="ARBA" id="ARBA00012824"/>
    </source>
</evidence>
<comment type="catalytic activity">
    <reaction evidence="1">
        <text>chorismate = isochorismate</text>
        <dbReference type="Rhea" id="RHEA:18985"/>
        <dbReference type="ChEBI" id="CHEBI:29748"/>
        <dbReference type="ChEBI" id="CHEBI:29780"/>
        <dbReference type="EC" id="5.4.4.2"/>
    </reaction>
</comment>
<evidence type="ECO:0000256" key="5">
    <source>
        <dbReference type="ARBA" id="ARBA00023235"/>
    </source>
</evidence>
<dbReference type="InterPro" id="IPR005801">
    <property type="entry name" value="ADC_synthase"/>
</dbReference>
<dbReference type="GO" id="GO:0009234">
    <property type="term" value="P:menaquinone biosynthetic process"/>
    <property type="evidence" value="ECO:0007669"/>
    <property type="project" value="TreeGrafter"/>
</dbReference>
<sequence>MNNRTQSNFNYKLGISKIQIDSFQYYWTRIEFELNEMDPLTWLSSQTTYPRMYWSSRDTNLEIACLNEIFAIHKLPSLIQSSFIKGDIKPQIKLFGIHPFNKKILEKNSSKSWESFHQTYFFLPEFEIIKNESRTFWAFNKLAVQPEKLNLKKINKLVKDISVKHSESYEVMNSIEKVTYSPRFEVWCNQVESILEKINFHGLEKVVIARQKIITFTQSINPLLILKLLKKHTPNTYNFAIAFDSNSTFIGLSPERLYKRDQVSIETEAIAGTRPRGISNKEDMQLSFNLLKSAKDLKEIDIVYQYIKEKLNNLCEKVDSKNRYSLIQTHNVQHLYTRLNGNLQRKYTDKEIIKVLHPTPAICGIPVIEALNNIDKYETFNRGGYGSPIGWIGENSAYLSIAIRSALIKNRKMIIFAGCGIVQGSNSLEEWNETENKMSQFNQILSIYGIGEA</sequence>
<dbReference type="PANTHER" id="PTHR47253:SF4">
    <property type="entry name" value="ISOCHORISMATE SYNTHASE 2, CHLOROPLASTIC"/>
    <property type="match status" value="1"/>
</dbReference>
<accession>A0A9Y1I1X7</accession>
<name>A0A9Y1I1X7_9RHOD</name>
<evidence type="ECO:0000256" key="2">
    <source>
        <dbReference type="ARBA" id="ARBA00005297"/>
    </source>
</evidence>
<gene>
    <name evidence="7" type="primary">menF</name>
    <name evidence="7" type="ORF">SCTW_013</name>
</gene>
<evidence type="ECO:0000313" key="7">
    <source>
        <dbReference type="EMBL" id="WDA98795.1"/>
    </source>
</evidence>
<organism evidence="7">
    <name type="scientific">Sciadococcus taiwanensis</name>
    <dbReference type="NCBI Taxonomy" id="3028030"/>
    <lineage>
        <taxon>Eukaryota</taxon>
        <taxon>Rhodophyta</taxon>
        <taxon>Bangiophyceae</taxon>
        <taxon>Cavernulicolales</taxon>
        <taxon>Cavernulicolaceae</taxon>
        <taxon>Sciadococcus</taxon>
    </lineage>
</organism>
<keyword evidence="5" id="KW-0413">Isomerase</keyword>
<keyword evidence="4" id="KW-0460">Magnesium</keyword>
<evidence type="ECO:0000256" key="1">
    <source>
        <dbReference type="ARBA" id="ARBA00000799"/>
    </source>
</evidence>
<reference evidence="7" key="1">
    <citation type="journal article" date="2023" name="J. Phycol.">
        <title>Revised classification of the Cyanidiophyceae based on plastid genome data with descriptions of the Cavernulicolales ord. nov. and Galdieriales ord. nov. (Rhodophyta).</title>
        <authorList>
            <person name="Park S.I."/>
            <person name="Cho C.H."/>
            <person name="Ciniglia C."/>
            <person name="Huang T.Y."/>
            <person name="Liu S.L."/>
            <person name="Bustamante D.E."/>
            <person name="Calderon M.S."/>
            <person name="Mansilla A."/>
            <person name="McDermott T."/>
            <person name="Andersen R.A."/>
            <person name="Yoon H.S."/>
        </authorList>
    </citation>
    <scope>NUCLEOTIDE SEQUENCE</scope>
</reference>
<feature type="domain" description="Chorismate-utilising enzyme C-terminal" evidence="6">
    <location>
        <begin position="185"/>
        <end position="437"/>
    </location>
</feature>
<dbReference type="PANTHER" id="PTHR47253">
    <property type="match status" value="1"/>
</dbReference>
<dbReference type="Gene3D" id="3.60.120.10">
    <property type="entry name" value="Anthranilate synthase"/>
    <property type="match status" value="1"/>
</dbReference>
<proteinExistence type="inferred from homology"/>
<dbReference type="Pfam" id="PF00425">
    <property type="entry name" value="Chorismate_bind"/>
    <property type="match status" value="1"/>
</dbReference>
<keyword evidence="7" id="KW-0934">Plastid</keyword>
<dbReference type="InterPro" id="IPR015890">
    <property type="entry name" value="Chorismate_C"/>
</dbReference>
<comment type="similarity">
    <text evidence="2">Belongs to the isochorismate synthase family.</text>
</comment>
<dbReference type="SUPFAM" id="SSF56322">
    <property type="entry name" value="ADC synthase"/>
    <property type="match status" value="1"/>
</dbReference>
<dbReference type="InterPro" id="IPR044250">
    <property type="entry name" value="MenF-like"/>
</dbReference>
<evidence type="ECO:0000256" key="4">
    <source>
        <dbReference type="ARBA" id="ARBA00022842"/>
    </source>
</evidence>
<dbReference type="AlphaFoldDB" id="A0A9Y1I1X7"/>